<dbReference type="SFLD" id="SFLDG01067">
    <property type="entry name" value="SPASM/twitch_domain_containing"/>
    <property type="match status" value="1"/>
</dbReference>
<keyword evidence="4" id="KW-0411">Iron-sulfur</keyword>
<dbReference type="SFLD" id="SFLDF00365">
    <property type="entry name" value="thuricin_CD_(TrnCD-like)"/>
    <property type="match status" value="1"/>
</dbReference>
<dbReference type="InterPro" id="IPR050377">
    <property type="entry name" value="Radical_SAM_PqqE_MftC-like"/>
</dbReference>
<dbReference type="CDD" id="cd01335">
    <property type="entry name" value="Radical_SAM"/>
    <property type="match status" value="1"/>
</dbReference>
<dbReference type="SFLD" id="SFLDS00029">
    <property type="entry name" value="Radical_SAM"/>
    <property type="match status" value="1"/>
</dbReference>
<dbReference type="PROSITE" id="PS51918">
    <property type="entry name" value="RADICAL_SAM"/>
    <property type="match status" value="1"/>
</dbReference>
<dbReference type="GO" id="GO:0003824">
    <property type="term" value="F:catalytic activity"/>
    <property type="evidence" value="ECO:0007669"/>
    <property type="project" value="InterPro"/>
</dbReference>
<dbReference type="OrthoDB" id="9782387at2"/>
<dbReference type="Pfam" id="PF04055">
    <property type="entry name" value="Radical_SAM"/>
    <property type="match status" value="1"/>
</dbReference>
<dbReference type="InterPro" id="IPR007197">
    <property type="entry name" value="rSAM"/>
</dbReference>
<keyword evidence="1" id="KW-0949">S-adenosyl-L-methionine</keyword>
<dbReference type="EMBL" id="QUAC01000074">
    <property type="protein sequence ID" value="REK90419.1"/>
    <property type="molecule type" value="Genomic_DNA"/>
</dbReference>
<sequence length="330" mass="36637">MSLLAPRSPRRPVPQFAWLEISSFCNLECRQCYADSSPRGDHGTMTEGDWVRVMDELTALGVRDVQFIGGEPTLHPSLPRLIRHARTRQMRVEVFSNLTHITDDVWEALRLPHVRLAFSYYSDDAQDHDDVTQKRGSHARTRANVEKAKSLGIPMRGSVIKVLQGQRADESRRELLDIGLRDVRTDTIRPFGRGVNGAAPDIKKLCGRCRRDKIAISPNGDVWPCVFARWMTVGNVHEQSLQDIYHGVPMQGARAELAAAHPDKAPAANSSPSCLPDCNPSFDTCSPQLACAPDAACNPTEGGDERLREPIMSPHRSVRYGNPRIAGTDC</sequence>
<dbReference type="RefSeq" id="WP_128505890.1">
    <property type="nucleotide sequence ID" value="NZ_QUAC01000074.1"/>
</dbReference>
<dbReference type="InterPro" id="IPR023885">
    <property type="entry name" value="4Fe4S-binding_SPASM_dom"/>
</dbReference>
<dbReference type="GO" id="GO:0046872">
    <property type="term" value="F:metal ion binding"/>
    <property type="evidence" value="ECO:0007669"/>
    <property type="project" value="UniProtKB-KW"/>
</dbReference>
<feature type="domain" description="Radical SAM core" evidence="5">
    <location>
        <begin position="11"/>
        <end position="221"/>
    </location>
</feature>
<organism evidence="6 7">
    <name type="scientific">Streptomyces inhibens</name>
    <dbReference type="NCBI Taxonomy" id="2293571"/>
    <lineage>
        <taxon>Bacteria</taxon>
        <taxon>Bacillati</taxon>
        <taxon>Actinomycetota</taxon>
        <taxon>Actinomycetes</taxon>
        <taxon>Kitasatosporales</taxon>
        <taxon>Streptomycetaceae</taxon>
        <taxon>Streptomyces</taxon>
    </lineage>
</organism>
<dbReference type="InterPro" id="IPR013785">
    <property type="entry name" value="Aldolase_TIM"/>
</dbReference>
<dbReference type="PANTHER" id="PTHR11228">
    <property type="entry name" value="RADICAL SAM DOMAIN PROTEIN"/>
    <property type="match status" value="1"/>
</dbReference>
<dbReference type="Gene3D" id="3.20.20.70">
    <property type="entry name" value="Aldolase class I"/>
    <property type="match status" value="1"/>
</dbReference>
<name>A0A371Q6Y1_STRIH</name>
<comment type="caution">
    <text evidence="6">The sequence shown here is derived from an EMBL/GenBank/DDBJ whole genome shotgun (WGS) entry which is preliminary data.</text>
</comment>
<dbReference type="AlphaFoldDB" id="A0A371Q6Y1"/>
<dbReference type="CDD" id="cd21109">
    <property type="entry name" value="SPASM"/>
    <property type="match status" value="1"/>
</dbReference>
<protein>
    <submittedName>
        <fullName evidence="6">Radical SAM protein</fullName>
    </submittedName>
</protein>
<keyword evidence="7" id="KW-1185">Reference proteome</keyword>
<evidence type="ECO:0000256" key="4">
    <source>
        <dbReference type="ARBA" id="ARBA00023014"/>
    </source>
</evidence>
<dbReference type="SFLD" id="SFLDG01216">
    <property type="entry name" value="thioether_bond_formation_requi"/>
    <property type="match status" value="1"/>
</dbReference>
<dbReference type="Pfam" id="PF13186">
    <property type="entry name" value="SPASM"/>
    <property type="match status" value="1"/>
</dbReference>
<dbReference type="Proteomes" id="UP000262477">
    <property type="component" value="Unassembled WGS sequence"/>
</dbReference>
<keyword evidence="3" id="KW-0408">Iron</keyword>
<evidence type="ECO:0000256" key="3">
    <source>
        <dbReference type="ARBA" id="ARBA00023004"/>
    </source>
</evidence>
<dbReference type="SUPFAM" id="SSF102114">
    <property type="entry name" value="Radical SAM enzymes"/>
    <property type="match status" value="1"/>
</dbReference>
<dbReference type="SFLD" id="SFLDG01386">
    <property type="entry name" value="main_SPASM_domain-containing"/>
    <property type="match status" value="1"/>
</dbReference>
<gene>
    <name evidence="6" type="ORF">DY245_10445</name>
</gene>
<dbReference type="GO" id="GO:0051536">
    <property type="term" value="F:iron-sulfur cluster binding"/>
    <property type="evidence" value="ECO:0007669"/>
    <property type="project" value="UniProtKB-KW"/>
</dbReference>
<evidence type="ECO:0000313" key="6">
    <source>
        <dbReference type="EMBL" id="REK90419.1"/>
    </source>
</evidence>
<proteinExistence type="predicted"/>
<dbReference type="InterPro" id="IPR058240">
    <property type="entry name" value="rSAM_sf"/>
</dbReference>
<evidence type="ECO:0000256" key="1">
    <source>
        <dbReference type="ARBA" id="ARBA00022691"/>
    </source>
</evidence>
<dbReference type="PANTHER" id="PTHR11228:SF7">
    <property type="entry name" value="PQQA PEPTIDE CYCLASE"/>
    <property type="match status" value="1"/>
</dbReference>
<evidence type="ECO:0000259" key="5">
    <source>
        <dbReference type="PROSITE" id="PS51918"/>
    </source>
</evidence>
<accession>A0A371Q6Y1</accession>
<reference evidence="6 7" key="1">
    <citation type="submission" date="2018-08" db="EMBL/GenBank/DDBJ databases">
        <title>Streptomyces NEAU-D10 sp. nov., a novel Actinomycete isolated from soil.</title>
        <authorList>
            <person name="Jin L."/>
        </authorList>
    </citation>
    <scope>NUCLEOTIDE SEQUENCE [LARGE SCALE GENOMIC DNA]</scope>
    <source>
        <strain evidence="6 7">NEAU-D10</strain>
    </source>
</reference>
<keyword evidence="2" id="KW-0479">Metal-binding</keyword>
<evidence type="ECO:0000313" key="7">
    <source>
        <dbReference type="Proteomes" id="UP000262477"/>
    </source>
</evidence>
<evidence type="ECO:0000256" key="2">
    <source>
        <dbReference type="ARBA" id="ARBA00022723"/>
    </source>
</evidence>